<proteinExistence type="predicted"/>
<gene>
    <name evidence="1" type="ORF">PHYPA_022632</name>
</gene>
<evidence type="ECO:0000313" key="3">
    <source>
        <dbReference type="Proteomes" id="UP000006727"/>
    </source>
</evidence>
<protein>
    <submittedName>
        <fullName evidence="1 2">Uncharacterized protein</fullName>
    </submittedName>
</protein>
<dbReference type="EnsemblPlants" id="Pp3c18_1990V3.1">
    <property type="protein sequence ID" value="Pp3c18_1990V3.1"/>
    <property type="gene ID" value="Pp3c18_1990"/>
</dbReference>
<dbReference type="InParanoid" id="A0A2K1IZM5"/>
<reference evidence="1 3" key="2">
    <citation type="journal article" date="2018" name="Plant J.">
        <title>The Physcomitrella patens chromosome-scale assembly reveals moss genome structure and evolution.</title>
        <authorList>
            <person name="Lang D."/>
            <person name="Ullrich K.K."/>
            <person name="Murat F."/>
            <person name="Fuchs J."/>
            <person name="Jenkins J."/>
            <person name="Haas F.B."/>
            <person name="Piednoel M."/>
            <person name="Gundlach H."/>
            <person name="Van Bel M."/>
            <person name="Meyberg R."/>
            <person name="Vives C."/>
            <person name="Morata J."/>
            <person name="Symeonidi A."/>
            <person name="Hiss M."/>
            <person name="Muchero W."/>
            <person name="Kamisugi Y."/>
            <person name="Saleh O."/>
            <person name="Blanc G."/>
            <person name="Decker E.L."/>
            <person name="van Gessel N."/>
            <person name="Grimwood J."/>
            <person name="Hayes R.D."/>
            <person name="Graham S.W."/>
            <person name="Gunter L.E."/>
            <person name="McDaniel S.F."/>
            <person name="Hoernstein S.N.W."/>
            <person name="Larsson A."/>
            <person name="Li F.W."/>
            <person name="Perroud P.F."/>
            <person name="Phillips J."/>
            <person name="Ranjan P."/>
            <person name="Rokshar D.S."/>
            <person name="Rothfels C.J."/>
            <person name="Schneider L."/>
            <person name="Shu S."/>
            <person name="Stevenson D.W."/>
            <person name="Thummler F."/>
            <person name="Tillich M."/>
            <person name="Villarreal Aguilar J.C."/>
            <person name="Widiez T."/>
            <person name="Wong G.K."/>
            <person name="Wymore A."/>
            <person name="Zhang Y."/>
            <person name="Zimmer A.D."/>
            <person name="Quatrano R.S."/>
            <person name="Mayer K.F.X."/>
            <person name="Goodstein D."/>
            <person name="Casacuberta J.M."/>
            <person name="Vandepoele K."/>
            <person name="Reski R."/>
            <person name="Cuming A.C."/>
            <person name="Tuskan G.A."/>
            <person name="Maumus F."/>
            <person name="Salse J."/>
            <person name="Schmutz J."/>
            <person name="Rensing S.A."/>
        </authorList>
    </citation>
    <scope>NUCLEOTIDE SEQUENCE [LARGE SCALE GENOMIC DNA]</scope>
    <source>
        <strain evidence="2 3">cv. Gransden 2004</strain>
    </source>
</reference>
<evidence type="ECO:0000313" key="2">
    <source>
        <dbReference type="EnsemblPlants" id="Pp3c18_1990V3.1"/>
    </source>
</evidence>
<dbReference type="Gramene" id="Pp3c18_1990V3.1">
    <property type="protein sequence ID" value="Pp3c18_1990V3.1"/>
    <property type="gene ID" value="Pp3c18_1990"/>
</dbReference>
<reference evidence="1 3" key="1">
    <citation type="journal article" date="2008" name="Science">
        <title>The Physcomitrella genome reveals evolutionary insights into the conquest of land by plants.</title>
        <authorList>
            <person name="Rensing S."/>
            <person name="Lang D."/>
            <person name="Zimmer A."/>
            <person name="Terry A."/>
            <person name="Salamov A."/>
            <person name="Shapiro H."/>
            <person name="Nishiyama T."/>
            <person name="Perroud P.-F."/>
            <person name="Lindquist E."/>
            <person name="Kamisugi Y."/>
            <person name="Tanahashi T."/>
            <person name="Sakakibara K."/>
            <person name="Fujita T."/>
            <person name="Oishi K."/>
            <person name="Shin-I T."/>
            <person name="Kuroki Y."/>
            <person name="Toyoda A."/>
            <person name="Suzuki Y."/>
            <person name="Hashimoto A."/>
            <person name="Yamaguchi K."/>
            <person name="Sugano A."/>
            <person name="Kohara Y."/>
            <person name="Fujiyama A."/>
            <person name="Anterola A."/>
            <person name="Aoki S."/>
            <person name="Ashton N."/>
            <person name="Barbazuk W.B."/>
            <person name="Barker E."/>
            <person name="Bennetzen J."/>
            <person name="Bezanilla M."/>
            <person name="Blankenship R."/>
            <person name="Cho S.H."/>
            <person name="Dutcher S."/>
            <person name="Estelle M."/>
            <person name="Fawcett J.A."/>
            <person name="Gundlach H."/>
            <person name="Hanada K."/>
            <person name="Heyl A."/>
            <person name="Hicks K.A."/>
            <person name="Hugh J."/>
            <person name="Lohr M."/>
            <person name="Mayer K."/>
            <person name="Melkozernov A."/>
            <person name="Murata T."/>
            <person name="Nelson D."/>
            <person name="Pils B."/>
            <person name="Prigge M."/>
            <person name="Reiss B."/>
            <person name="Renner T."/>
            <person name="Rombauts S."/>
            <person name="Rushton P."/>
            <person name="Sanderfoot A."/>
            <person name="Schween G."/>
            <person name="Shiu S.-H."/>
            <person name="Stueber K."/>
            <person name="Theodoulou F.L."/>
            <person name="Tu H."/>
            <person name="Van de Peer Y."/>
            <person name="Verrier P.J."/>
            <person name="Waters E."/>
            <person name="Wood A."/>
            <person name="Yang L."/>
            <person name="Cove D."/>
            <person name="Cuming A."/>
            <person name="Hasebe M."/>
            <person name="Lucas S."/>
            <person name="Mishler D.B."/>
            <person name="Reski R."/>
            <person name="Grigoriev I."/>
            <person name="Quatrano R.S."/>
            <person name="Boore J.L."/>
        </authorList>
    </citation>
    <scope>NUCLEOTIDE SEQUENCE [LARGE SCALE GENOMIC DNA]</scope>
    <source>
        <strain evidence="2 3">cv. Gransden 2004</strain>
    </source>
</reference>
<sequence>MREESTIPDNEAILTLIRSLPLSYRSFISSLRRQPEITLTSLITGFDPRRNTHEKHEFNI</sequence>
<keyword evidence="3" id="KW-1185">Reference proteome</keyword>
<accession>A0A2K1IZM5</accession>
<dbReference type="AlphaFoldDB" id="A0A2K1IZM5"/>
<name>A0A2K1IZM5_PHYPA</name>
<dbReference type="Proteomes" id="UP000006727">
    <property type="component" value="Chromosome 18"/>
</dbReference>
<organism evidence="1">
    <name type="scientific">Physcomitrium patens</name>
    <name type="common">Spreading-leaved earth moss</name>
    <name type="synonym">Physcomitrella patens</name>
    <dbReference type="NCBI Taxonomy" id="3218"/>
    <lineage>
        <taxon>Eukaryota</taxon>
        <taxon>Viridiplantae</taxon>
        <taxon>Streptophyta</taxon>
        <taxon>Embryophyta</taxon>
        <taxon>Bryophyta</taxon>
        <taxon>Bryophytina</taxon>
        <taxon>Bryopsida</taxon>
        <taxon>Funariidae</taxon>
        <taxon>Funariales</taxon>
        <taxon>Funariaceae</taxon>
        <taxon>Physcomitrium</taxon>
    </lineage>
</organism>
<dbReference type="EMBL" id="ABEU02000018">
    <property type="protein sequence ID" value="PNR34734.1"/>
    <property type="molecule type" value="Genomic_DNA"/>
</dbReference>
<evidence type="ECO:0000313" key="1">
    <source>
        <dbReference type="EMBL" id="PNR34734.1"/>
    </source>
</evidence>
<reference evidence="2" key="3">
    <citation type="submission" date="2020-12" db="UniProtKB">
        <authorList>
            <consortium name="EnsemblPlants"/>
        </authorList>
    </citation>
    <scope>IDENTIFICATION</scope>
</reference>